<evidence type="ECO:0000259" key="1">
    <source>
        <dbReference type="Pfam" id="PF09084"/>
    </source>
</evidence>
<dbReference type="CDD" id="cd13651">
    <property type="entry name" value="PBP2_ThiY"/>
    <property type="match status" value="1"/>
</dbReference>
<dbReference type="InterPro" id="IPR015168">
    <property type="entry name" value="SsuA/THI5"/>
</dbReference>
<protein>
    <submittedName>
        <fullName evidence="2">ABC transporter, periplasmic substrate-binding protein</fullName>
    </submittedName>
</protein>
<dbReference type="EMBL" id="CP000031">
    <property type="protein sequence ID" value="AAV93381.1"/>
    <property type="molecule type" value="Genomic_DNA"/>
</dbReference>
<feature type="domain" description="SsuA/THI5-like" evidence="1">
    <location>
        <begin position="66"/>
        <end position="277"/>
    </location>
</feature>
<dbReference type="SUPFAM" id="SSF53850">
    <property type="entry name" value="Periplasmic binding protein-like II"/>
    <property type="match status" value="1"/>
</dbReference>
<dbReference type="Pfam" id="PF09084">
    <property type="entry name" value="NMT1"/>
    <property type="match status" value="1"/>
</dbReference>
<reference evidence="2 3" key="1">
    <citation type="journal article" date="2004" name="Nature">
        <title>Genome sequence of Silicibacter pomeroyi reveals adaptations to the marine environment.</title>
        <authorList>
            <person name="Moran M.A."/>
            <person name="Buchan A."/>
            <person name="Gonzalez J.M."/>
            <person name="Heidelberg J.F."/>
            <person name="Whitman W.B."/>
            <person name="Kiene R.P."/>
            <person name="Henriksen J.R."/>
            <person name="King G.M."/>
            <person name="Belas R."/>
            <person name="Fuqua C."/>
            <person name="Brinkac L."/>
            <person name="Lewis M."/>
            <person name="Johri S."/>
            <person name="Weaver B."/>
            <person name="Pai G."/>
            <person name="Eisen J.A."/>
            <person name="Rahe E."/>
            <person name="Sheldon W.M."/>
            <person name="Ye W."/>
            <person name="Miller T.R."/>
            <person name="Carlton J."/>
            <person name="Rasko D.A."/>
            <person name="Paulsen I.T."/>
            <person name="Ren Q."/>
            <person name="Daugherty S.C."/>
            <person name="Deboy R.T."/>
            <person name="Dodson R.J."/>
            <person name="Durkin A.S."/>
            <person name="Madupu R."/>
            <person name="Nelson W.C."/>
            <person name="Sullivan S.A."/>
            <person name="Rosovitz M.J."/>
            <person name="Haft D.H."/>
            <person name="Selengut J."/>
            <person name="Ward N."/>
        </authorList>
    </citation>
    <scope>NUCLEOTIDE SEQUENCE [LARGE SCALE GENOMIC DNA]</scope>
    <source>
        <strain evidence="3">ATCC 700808 / DSM 15171 / DSS-3</strain>
    </source>
</reference>
<dbReference type="AlphaFoldDB" id="Q5LWK7"/>
<dbReference type="Gene3D" id="3.40.190.10">
    <property type="entry name" value="Periplasmic binding protein-like II"/>
    <property type="match status" value="2"/>
</dbReference>
<gene>
    <name evidence="2" type="ordered locus">SPO0050</name>
</gene>
<reference evidence="2 3" key="2">
    <citation type="journal article" date="2014" name="Stand. Genomic Sci.">
        <title>An updated genome annotation for the model marine bacterium Ruegeria pomeroyi DSS-3.</title>
        <authorList>
            <person name="Rivers A.R."/>
            <person name="Smith C.B."/>
            <person name="Moran M.A."/>
        </authorList>
    </citation>
    <scope>GENOME REANNOTATION</scope>
    <source>
        <strain evidence="3">ATCC 700808 / DSM 15171 / DSS-3</strain>
    </source>
</reference>
<organism evidence="2 3">
    <name type="scientific">Ruegeria pomeroyi (strain ATCC 700808 / DSM 15171 / DSS-3)</name>
    <name type="common">Silicibacter pomeroyi</name>
    <dbReference type="NCBI Taxonomy" id="246200"/>
    <lineage>
        <taxon>Bacteria</taxon>
        <taxon>Pseudomonadati</taxon>
        <taxon>Pseudomonadota</taxon>
        <taxon>Alphaproteobacteria</taxon>
        <taxon>Rhodobacterales</taxon>
        <taxon>Roseobacteraceae</taxon>
        <taxon>Ruegeria</taxon>
    </lineage>
</organism>
<dbReference type="PANTHER" id="PTHR31528">
    <property type="entry name" value="4-AMINO-5-HYDROXYMETHYL-2-METHYLPYRIMIDINE PHOSPHATE SYNTHASE THI11-RELATED"/>
    <property type="match status" value="1"/>
</dbReference>
<proteinExistence type="predicted"/>
<dbReference type="STRING" id="246200.SPO0050"/>
<dbReference type="KEGG" id="sil:SPO0050"/>
<accession>Q5LWK7</accession>
<name>Q5LWK7_RUEPO</name>
<evidence type="ECO:0000313" key="2">
    <source>
        <dbReference type="EMBL" id="AAV93381.1"/>
    </source>
</evidence>
<sequence>MPPASGPGALRNSCNRFGRARSFSLRPPHHERKRDMKHLVTALALLAATPALAQDKMTLLLDWFINPDHGPIIVAQEKGYFAERGLEVEIVAPADPSAPPRLVAAGQADLAVSYQPQLHLQIHEGLPLKRVGTLVATPLNCLLVLDNGPIKSPADLKGKKIGFSVAGVEEAILTTVLGKYDVALSDVEMINVNFSLSPALMSGQVDAVIGAYRNFELNQMDIEGEPGRCFYIEEEGVPSYDELIYVANPDRMDAGKIARFLEATEKATQFIVNNPQASWEIFSATSPELQDELNKRAWADTLPRFALRPAGFDAGRYARFETFLKDSGMIDSVNSVSAITIDVTAE</sequence>
<dbReference type="InterPro" id="IPR027939">
    <property type="entry name" value="NMT1/THI5"/>
</dbReference>
<dbReference type="PaxDb" id="246200-SPO0050"/>
<dbReference type="eggNOG" id="COG0715">
    <property type="taxonomic scope" value="Bacteria"/>
</dbReference>
<evidence type="ECO:0000313" key="3">
    <source>
        <dbReference type="Proteomes" id="UP000001023"/>
    </source>
</evidence>
<keyword evidence="3" id="KW-1185">Reference proteome</keyword>
<dbReference type="HOGENOM" id="CLU_028871_6_2_5"/>
<dbReference type="GO" id="GO:0030288">
    <property type="term" value="C:outer membrane-bounded periplasmic space"/>
    <property type="evidence" value="ECO:0000304"/>
    <property type="project" value="TIGR"/>
</dbReference>
<dbReference type="GO" id="GO:0042626">
    <property type="term" value="F:ATPase-coupled transmembrane transporter activity"/>
    <property type="evidence" value="ECO:0000304"/>
    <property type="project" value="TIGR"/>
</dbReference>
<dbReference type="PANTHER" id="PTHR31528:SF3">
    <property type="entry name" value="THIAMINE BIOSYNTHESIS PROTEIN HI_0357-RELATED"/>
    <property type="match status" value="1"/>
</dbReference>
<dbReference type="GO" id="GO:0009228">
    <property type="term" value="P:thiamine biosynthetic process"/>
    <property type="evidence" value="ECO:0007669"/>
    <property type="project" value="InterPro"/>
</dbReference>
<dbReference type="Proteomes" id="UP000001023">
    <property type="component" value="Chromosome"/>
</dbReference>